<dbReference type="GO" id="GO:0008237">
    <property type="term" value="F:metallopeptidase activity"/>
    <property type="evidence" value="ECO:0007669"/>
    <property type="project" value="UniProtKB-KW"/>
</dbReference>
<feature type="transmembrane region" description="Helical" evidence="13">
    <location>
        <begin position="12"/>
        <end position="35"/>
    </location>
</feature>
<comment type="cofactor">
    <cofactor evidence="1">
        <name>Zn(2+)</name>
        <dbReference type="ChEBI" id="CHEBI:29105"/>
    </cofactor>
</comment>
<dbReference type="GO" id="GO:0046872">
    <property type="term" value="F:metal ion binding"/>
    <property type="evidence" value="ECO:0007669"/>
    <property type="project" value="UniProtKB-KW"/>
</dbReference>
<evidence type="ECO:0000256" key="12">
    <source>
        <dbReference type="ARBA" id="ARBA00023136"/>
    </source>
</evidence>
<protein>
    <submittedName>
        <fullName evidence="15">Site-2 protease family protein</fullName>
    </submittedName>
</protein>
<evidence type="ECO:0000256" key="13">
    <source>
        <dbReference type="SAM" id="Phobius"/>
    </source>
</evidence>
<evidence type="ECO:0000256" key="3">
    <source>
        <dbReference type="ARBA" id="ARBA00007931"/>
    </source>
</evidence>
<keyword evidence="8" id="KW-0378">Hydrolase</keyword>
<evidence type="ECO:0000256" key="9">
    <source>
        <dbReference type="ARBA" id="ARBA00022833"/>
    </source>
</evidence>
<evidence type="ECO:0000256" key="10">
    <source>
        <dbReference type="ARBA" id="ARBA00022989"/>
    </source>
</evidence>
<keyword evidence="6 13" id="KW-0812">Transmembrane</keyword>
<name>A0A940NUD2_9BACI</name>
<evidence type="ECO:0000313" key="15">
    <source>
        <dbReference type="EMBL" id="MBP0725008.1"/>
    </source>
</evidence>
<gene>
    <name evidence="15" type="ORF">J5Y03_07365</name>
</gene>
<keyword evidence="5 15" id="KW-0645">Protease</keyword>
<organism evidence="15 16">
    <name type="scientific">Gottfriedia endophytica</name>
    <dbReference type="NCBI Taxonomy" id="2820819"/>
    <lineage>
        <taxon>Bacteria</taxon>
        <taxon>Bacillati</taxon>
        <taxon>Bacillota</taxon>
        <taxon>Bacilli</taxon>
        <taxon>Bacillales</taxon>
        <taxon>Bacillaceae</taxon>
        <taxon>Gottfriedia</taxon>
    </lineage>
</organism>
<evidence type="ECO:0000256" key="7">
    <source>
        <dbReference type="ARBA" id="ARBA00022723"/>
    </source>
</evidence>
<dbReference type="Pfam" id="PF02163">
    <property type="entry name" value="Peptidase_M50"/>
    <property type="match status" value="1"/>
</dbReference>
<dbReference type="GO" id="GO:0005886">
    <property type="term" value="C:plasma membrane"/>
    <property type="evidence" value="ECO:0007669"/>
    <property type="project" value="UniProtKB-SubCell"/>
</dbReference>
<evidence type="ECO:0000256" key="1">
    <source>
        <dbReference type="ARBA" id="ARBA00001947"/>
    </source>
</evidence>
<dbReference type="GO" id="GO:0006508">
    <property type="term" value="P:proteolysis"/>
    <property type="evidence" value="ECO:0007669"/>
    <property type="project" value="UniProtKB-KW"/>
</dbReference>
<keyword evidence="7" id="KW-0479">Metal-binding</keyword>
<feature type="transmembrane region" description="Helical" evidence="13">
    <location>
        <begin position="56"/>
        <end position="75"/>
    </location>
</feature>
<dbReference type="Proteomes" id="UP000682134">
    <property type="component" value="Unassembled WGS sequence"/>
</dbReference>
<dbReference type="EMBL" id="JAGIYQ010000004">
    <property type="protein sequence ID" value="MBP0725008.1"/>
    <property type="molecule type" value="Genomic_DNA"/>
</dbReference>
<dbReference type="InterPro" id="IPR052348">
    <property type="entry name" value="Metallopeptidase_M50B"/>
</dbReference>
<comment type="similarity">
    <text evidence="3">Belongs to the peptidase M50B family.</text>
</comment>
<feature type="transmembrane region" description="Helical" evidence="13">
    <location>
        <begin position="134"/>
        <end position="154"/>
    </location>
</feature>
<keyword evidence="10 13" id="KW-1133">Transmembrane helix</keyword>
<keyword evidence="4" id="KW-1003">Cell membrane</keyword>
<dbReference type="PANTHER" id="PTHR35864">
    <property type="entry name" value="ZINC METALLOPROTEASE MJ0611-RELATED"/>
    <property type="match status" value="1"/>
</dbReference>
<comment type="subcellular location">
    <subcellularLocation>
        <location evidence="2">Cell membrane</location>
        <topology evidence="2">Multi-pass membrane protein</topology>
    </subcellularLocation>
</comment>
<dbReference type="AlphaFoldDB" id="A0A940NUD2"/>
<dbReference type="InterPro" id="IPR008915">
    <property type="entry name" value="Peptidase_M50"/>
</dbReference>
<comment type="caution">
    <text evidence="15">The sequence shown here is derived from an EMBL/GenBank/DDBJ whole genome shotgun (WGS) entry which is preliminary data.</text>
</comment>
<keyword evidence="11" id="KW-0482">Metalloprotease</keyword>
<feature type="domain" description="Peptidase M50" evidence="14">
    <location>
        <begin position="16"/>
        <end position="187"/>
    </location>
</feature>
<evidence type="ECO:0000256" key="8">
    <source>
        <dbReference type="ARBA" id="ARBA00022801"/>
    </source>
</evidence>
<evidence type="ECO:0000256" key="4">
    <source>
        <dbReference type="ARBA" id="ARBA00022475"/>
    </source>
</evidence>
<keyword evidence="16" id="KW-1185">Reference proteome</keyword>
<dbReference type="PANTHER" id="PTHR35864:SF1">
    <property type="entry name" value="ZINC METALLOPROTEASE YWHC-RELATED"/>
    <property type="match status" value="1"/>
</dbReference>
<keyword evidence="9" id="KW-0862">Zinc</keyword>
<dbReference type="CDD" id="cd06158">
    <property type="entry name" value="S2P-M50_like_1"/>
    <property type="match status" value="1"/>
</dbReference>
<sequence>MNLHLAYPLKELPLVFLVLAIAFSVHEFAHAFVAYKFGDPTAQKLGRLTLSPLKHLDPIGTIAILLFGFGWARPVPVNRYNFKNPRLAGILTTIAGPISNFLLALIGVILWNILIKVSLDTSMSSALFQTLFDFCQYFVSINVVLFVFNLIPLPPLDGYRVIEDLVPNDLRAKMSQYEAYGSVIFLILVLTPLDRYTIQPIFNVAVPTVLHFISSIVSPFFT</sequence>
<reference evidence="15" key="1">
    <citation type="submission" date="2021-04" db="EMBL/GenBank/DDBJ databases">
        <title>Genome seq and assembly of Bacillus sp.</title>
        <authorList>
            <person name="Chhetri G."/>
        </authorList>
    </citation>
    <scope>NUCLEOTIDE SEQUENCE</scope>
    <source>
        <strain evidence="15">RG28</strain>
    </source>
</reference>
<proteinExistence type="inferred from homology"/>
<keyword evidence="12 13" id="KW-0472">Membrane</keyword>
<evidence type="ECO:0000256" key="11">
    <source>
        <dbReference type="ARBA" id="ARBA00023049"/>
    </source>
</evidence>
<dbReference type="RefSeq" id="WP_209404136.1">
    <property type="nucleotide sequence ID" value="NZ_JAGIYQ010000004.1"/>
</dbReference>
<evidence type="ECO:0000313" key="16">
    <source>
        <dbReference type="Proteomes" id="UP000682134"/>
    </source>
</evidence>
<feature type="transmembrane region" description="Helical" evidence="13">
    <location>
        <begin position="87"/>
        <end position="114"/>
    </location>
</feature>
<evidence type="ECO:0000256" key="5">
    <source>
        <dbReference type="ARBA" id="ARBA00022670"/>
    </source>
</evidence>
<accession>A0A940NUD2</accession>
<evidence type="ECO:0000259" key="14">
    <source>
        <dbReference type="Pfam" id="PF02163"/>
    </source>
</evidence>
<evidence type="ECO:0000256" key="6">
    <source>
        <dbReference type="ARBA" id="ARBA00022692"/>
    </source>
</evidence>
<evidence type="ECO:0000256" key="2">
    <source>
        <dbReference type="ARBA" id="ARBA00004651"/>
    </source>
</evidence>
<dbReference type="InterPro" id="IPR044537">
    <property type="entry name" value="Rip2-like"/>
</dbReference>